<comment type="caution">
    <text evidence="5">The sequence shown here is derived from an EMBL/GenBank/DDBJ whole genome shotgun (WGS) entry which is preliminary data.</text>
</comment>
<evidence type="ECO:0000259" key="4">
    <source>
        <dbReference type="PROSITE" id="PS50853"/>
    </source>
</evidence>
<name>A0A2T6FYF0_9BACL</name>
<dbReference type="InterPro" id="IPR055372">
    <property type="entry name" value="CBM96"/>
</dbReference>
<dbReference type="Pfam" id="PF25788">
    <property type="entry name" value="Ig_Rha78A_N"/>
    <property type="match status" value="1"/>
</dbReference>
<dbReference type="InterPro" id="IPR003961">
    <property type="entry name" value="FN3_dom"/>
</dbReference>
<gene>
    <name evidence="5" type="ORF">C8Z91_23120</name>
</gene>
<proteinExistence type="predicted"/>
<dbReference type="NCBIfam" id="NF033679">
    <property type="entry name" value="DNRLRE_dom"/>
    <property type="match status" value="1"/>
</dbReference>
<dbReference type="EMBL" id="PYHP01000066">
    <property type="protein sequence ID" value="PUA36900.1"/>
    <property type="molecule type" value="Genomic_DNA"/>
</dbReference>
<evidence type="ECO:0000256" key="2">
    <source>
        <dbReference type="ARBA" id="ARBA00022525"/>
    </source>
</evidence>
<dbReference type="GO" id="GO:0005576">
    <property type="term" value="C:extracellular region"/>
    <property type="evidence" value="ECO:0007669"/>
    <property type="project" value="UniProtKB-SubCell"/>
</dbReference>
<dbReference type="Gene3D" id="2.60.120.380">
    <property type="match status" value="1"/>
</dbReference>
<evidence type="ECO:0000256" key="3">
    <source>
        <dbReference type="ARBA" id="ARBA00022729"/>
    </source>
</evidence>
<reference evidence="5 6" key="1">
    <citation type="submission" date="2018-03" db="EMBL/GenBank/DDBJ databases">
        <title>Genome sequence of Paenibacillus elgii strain AC13 an antimicrobial compound producing bacteria.</title>
        <authorList>
            <person name="Kurokawa A.S."/>
            <person name="Araujo J.F."/>
            <person name="Costa R.A."/>
            <person name="Ortega D.B."/>
            <person name="Pires A.S."/>
            <person name="Pappas G.J.Jr."/>
            <person name="Franco O.L."/>
            <person name="Barreto C."/>
            <person name="Magalhaes B.S."/>
            <person name="Kruger R.H."/>
        </authorList>
    </citation>
    <scope>NUCLEOTIDE SEQUENCE [LARGE SCALE GENOMIC DNA]</scope>
    <source>
        <strain evidence="5 6">AC13</strain>
    </source>
</reference>
<dbReference type="Proteomes" id="UP000244184">
    <property type="component" value="Unassembled WGS sequence"/>
</dbReference>
<keyword evidence="3" id="KW-0732">Signal</keyword>
<keyword evidence="2" id="KW-0964">Secreted</keyword>
<sequence length="950" mass="105053">MNKFSRFKGIMITLSLFSLFYPVIPVGAAVPSELFSSASVIQNVYQNDSDTFSVLKQVYGQQGVISALNEQTKQVIGEMVKNRSQNTKVYQMSDGSYKAVISLESQHFEDENGNWQDIKTDLVDESELTELKTPVSKDAVNEVKQLVKQNNAKKMASAVRNNSFYRALKVPFNTAIPKKFGQGYTISKGSDYIKFIPVGASNVTGSVYEKGLLYKDAWKQTDVKLDIRPNGVKETIILNNSSAPHKFVFEVNGNLDENLNIGSMKLLPAWLIDANGVYRGVQQVVKREGSRTYLEMVPDLDGLAYPVKIDPTVITLQPNAAAGKDAQVYVNYFHNPNFADENRGGADLLAVKGEGTNQGESRTLIQFDLSSIPQNAIVTKATMYLKQFESWYPYNRSYTTMVHRITEPWDEYAVTWNRQPNHDGNYIYQNVSHSSDMWQNWDITEYAKNWVTGAYPNYGMKILGREGVSSNGIPHLLFWSSDHTDATAVPKLVISFDGPPTAPLVTSPNGGEIWDGASTIFWNPSNDADTTQSNMQYQIQFSRDGGASWRDLVALTNKGAVSYSYDFSSEPDTTNALIRIRAYDGKLYGDWDQSNASFTIMHNHAPYAPYNLSPGTGNPAAAQLVGTTTPALNWTFSDPDAGNSQSAYQVLIKDASGNGLVYDSGWINASSSFFTVPAGRLNRGGIYGWQVLVKDNKGAVSPNSALSFMKINNLPTLVISSYTDGQQLAENTLKFTWTYADADGQAQAAYQILGSQDNWASVAYNSGSINGNATNFTTPPLASGTWSFKILVSDGVEWSTAVQRNNLKLPNTFEPNDSSATAFPIQYDQMYSSLISSATDEDYYKYTAVTSGVDRFTMSLTPDLDYDAYIYDSKMKLIAAGIRIKGSNENVLFDVAAGESYYIRIIGVGGSFNTTTPYAFKVSRLSMQYHTDYQYDASGNITNKKTVNDK</sequence>
<dbReference type="PROSITE" id="PS50853">
    <property type="entry name" value="FN3"/>
    <property type="match status" value="1"/>
</dbReference>
<accession>A0A2T6FYF0</accession>
<feature type="domain" description="Fibronectin type-III" evidence="4">
    <location>
        <begin position="499"/>
        <end position="603"/>
    </location>
</feature>
<evidence type="ECO:0000313" key="6">
    <source>
        <dbReference type="Proteomes" id="UP000244184"/>
    </source>
</evidence>
<organism evidence="5 6">
    <name type="scientific">Paenibacillus elgii</name>
    <dbReference type="NCBI Taxonomy" id="189691"/>
    <lineage>
        <taxon>Bacteria</taxon>
        <taxon>Bacillati</taxon>
        <taxon>Bacillota</taxon>
        <taxon>Bacilli</taxon>
        <taxon>Bacillales</taxon>
        <taxon>Paenibacillaceae</taxon>
        <taxon>Paenibacillus</taxon>
    </lineage>
</organism>
<protein>
    <recommendedName>
        <fullName evidence="4">Fibronectin type-III domain-containing protein</fullName>
    </recommendedName>
</protein>
<dbReference type="InterPro" id="IPR013783">
    <property type="entry name" value="Ig-like_fold"/>
</dbReference>
<dbReference type="RefSeq" id="WP_108533384.1">
    <property type="nucleotide sequence ID" value="NZ_PYHP01000066.1"/>
</dbReference>
<evidence type="ECO:0000313" key="5">
    <source>
        <dbReference type="EMBL" id="PUA36900.1"/>
    </source>
</evidence>
<comment type="subcellular location">
    <subcellularLocation>
        <location evidence="1">Secreted</location>
    </subcellularLocation>
</comment>
<evidence type="ECO:0000256" key="1">
    <source>
        <dbReference type="ARBA" id="ARBA00004613"/>
    </source>
</evidence>
<dbReference type="Pfam" id="PF24517">
    <property type="entry name" value="CBM96"/>
    <property type="match status" value="1"/>
</dbReference>
<dbReference type="AlphaFoldDB" id="A0A2T6FYF0"/>
<dbReference type="Gene3D" id="2.60.40.10">
    <property type="entry name" value="Immunoglobulins"/>
    <property type="match status" value="1"/>
</dbReference>